<gene>
    <name evidence="3" type="ORF">LCGC14_3041520</name>
</gene>
<evidence type="ECO:0000256" key="1">
    <source>
        <dbReference type="SAM" id="MobiDB-lite"/>
    </source>
</evidence>
<protein>
    <recommendedName>
        <fullName evidence="2">VOC domain-containing protein</fullName>
    </recommendedName>
</protein>
<dbReference type="EMBL" id="LAZR01063830">
    <property type="protein sequence ID" value="KKK58726.1"/>
    <property type="molecule type" value="Genomic_DNA"/>
</dbReference>
<dbReference type="AlphaFoldDB" id="A0A0F8ZFD0"/>
<dbReference type="InterPro" id="IPR004360">
    <property type="entry name" value="Glyas_Fos-R_dOase_dom"/>
</dbReference>
<feature type="domain" description="VOC" evidence="2">
    <location>
        <begin position="6"/>
        <end position="134"/>
    </location>
</feature>
<evidence type="ECO:0000313" key="3">
    <source>
        <dbReference type="EMBL" id="KKK58726.1"/>
    </source>
</evidence>
<dbReference type="InterPro" id="IPR029068">
    <property type="entry name" value="Glyas_Bleomycin-R_OHBP_Dase"/>
</dbReference>
<feature type="region of interest" description="Disordered" evidence="1">
    <location>
        <begin position="145"/>
        <end position="167"/>
    </location>
</feature>
<dbReference type="SUPFAM" id="SSF54593">
    <property type="entry name" value="Glyoxalase/Bleomycin resistance protein/Dihydroxybiphenyl dioxygenase"/>
    <property type="match status" value="1"/>
</dbReference>
<name>A0A0F8ZFD0_9ZZZZ</name>
<accession>A0A0F8ZFD0</accession>
<organism evidence="3">
    <name type="scientific">marine sediment metagenome</name>
    <dbReference type="NCBI Taxonomy" id="412755"/>
    <lineage>
        <taxon>unclassified sequences</taxon>
        <taxon>metagenomes</taxon>
        <taxon>ecological metagenomes</taxon>
    </lineage>
</organism>
<dbReference type="Pfam" id="PF00903">
    <property type="entry name" value="Glyoxalase"/>
    <property type="match status" value="1"/>
</dbReference>
<reference evidence="3" key="1">
    <citation type="journal article" date="2015" name="Nature">
        <title>Complex archaea that bridge the gap between prokaryotes and eukaryotes.</title>
        <authorList>
            <person name="Spang A."/>
            <person name="Saw J.H."/>
            <person name="Jorgensen S.L."/>
            <person name="Zaremba-Niedzwiedzka K."/>
            <person name="Martijn J."/>
            <person name="Lind A.E."/>
            <person name="van Eijk R."/>
            <person name="Schleper C."/>
            <person name="Guy L."/>
            <person name="Ettema T.J."/>
        </authorList>
    </citation>
    <scope>NUCLEOTIDE SEQUENCE</scope>
</reference>
<sequence length="191" mass="21597">MTRYRCVNHMAFVTGDLDGTIRFWRDLLGMRMVLTSGWKDYRIYFFEISEGSLIGFFQWPGAEPVQEKEHGRPVQGPIAFDHVSIGVEGQDDLYALKDRLNAADVWVSEVTDHGFILSIYSFDPNGIPIEFSVFAEGVDIFREPVLRDPDPPGAAREGTEPRAGVWPEVAELTPADERRTYPGIGRELFEA</sequence>
<dbReference type="Gene3D" id="3.10.180.10">
    <property type="entry name" value="2,3-Dihydroxybiphenyl 1,2-Dioxygenase, domain 1"/>
    <property type="match status" value="1"/>
</dbReference>
<dbReference type="PROSITE" id="PS51819">
    <property type="entry name" value="VOC"/>
    <property type="match status" value="1"/>
</dbReference>
<comment type="caution">
    <text evidence="3">The sequence shown here is derived from an EMBL/GenBank/DDBJ whole genome shotgun (WGS) entry which is preliminary data.</text>
</comment>
<proteinExistence type="predicted"/>
<evidence type="ECO:0000259" key="2">
    <source>
        <dbReference type="PROSITE" id="PS51819"/>
    </source>
</evidence>
<dbReference type="InterPro" id="IPR037523">
    <property type="entry name" value="VOC_core"/>
</dbReference>
<dbReference type="CDD" id="cd06587">
    <property type="entry name" value="VOC"/>
    <property type="match status" value="1"/>
</dbReference>